<keyword evidence="9 10" id="KW-0472">Membrane</keyword>
<proteinExistence type="inferred from homology"/>
<dbReference type="Pfam" id="PF04612">
    <property type="entry name" value="T2SSM"/>
    <property type="match status" value="1"/>
</dbReference>
<comment type="function">
    <text evidence="10">Inner membrane component of the type II secretion system required for the energy-dependent secretion of extracellular factors such as proteases and toxins from the periplasm.</text>
</comment>
<dbReference type="RefSeq" id="WP_128351291.1">
    <property type="nucleotide sequence ID" value="NZ_RSFE01000001.1"/>
</dbReference>
<keyword evidence="4 10" id="KW-1003">Cell membrane</keyword>
<comment type="similarity">
    <text evidence="2 10">Belongs to the GSP M family.</text>
</comment>
<evidence type="ECO:0000256" key="9">
    <source>
        <dbReference type="ARBA" id="ARBA00023136"/>
    </source>
</evidence>
<evidence type="ECO:0000256" key="7">
    <source>
        <dbReference type="ARBA" id="ARBA00022927"/>
    </source>
</evidence>
<evidence type="ECO:0000256" key="1">
    <source>
        <dbReference type="ARBA" id="ARBA00004377"/>
    </source>
</evidence>
<evidence type="ECO:0000256" key="3">
    <source>
        <dbReference type="ARBA" id="ARBA00022448"/>
    </source>
</evidence>
<dbReference type="GO" id="GO:0005886">
    <property type="term" value="C:plasma membrane"/>
    <property type="evidence" value="ECO:0007669"/>
    <property type="project" value="UniProtKB-SubCell"/>
</dbReference>
<keyword evidence="5 10" id="KW-0997">Cell inner membrane</keyword>
<feature type="transmembrane region" description="Helical" evidence="11">
    <location>
        <begin position="28"/>
        <end position="47"/>
    </location>
</feature>
<keyword evidence="7 10" id="KW-0653">Protein transport</keyword>
<dbReference type="GO" id="GO:0015628">
    <property type="term" value="P:protein secretion by the type II secretion system"/>
    <property type="evidence" value="ECO:0007669"/>
    <property type="project" value="InterPro"/>
</dbReference>
<keyword evidence="13" id="KW-1185">Reference proteome</keyword>
<dbReference type="Gene3D" id="3.30.1360.100">
    <property type="entry name" value="General secretion pathway protein M, EpsM"/>
    <property type="match status" value="1"/>
</dbReference>
<dbReference type="AlphaFoldDB" id="A0A443Z7R4"/>
<evidence type="ECO:0000256" key="4">
    <source>
        <dbReference type="ARBA" id="ARBA00022475"/>
    </source>
</evidence>
<protein>
    <recommendedName>
        <fullName evidence="10">Type II secretion system protein M</fullName>
        <shortName evidence="10">T2SS protein M</shortName>
    </recommendedName>
    <alternativeName>
        <fullName evidence="10">General secretion pathway protein M</fullName>
    </alternativeName>
</protein>
<reference evidence="12 13" key="1">
    <citation type="submission" date="2018-12" db="EMBL/GenBank/DDBJ databases">
        <authorList>
            <person name="Li A."/>
            <person name="Zhang M."/>
            <person name="Zhu H."/>
        </authorList>
    </citation>
    <scope>NUCLEOTIDE SEQUENCE [LARGE SCALE GENOMIC DNA]</scope>
    <source>
        <strain evidence="12 13">R04H25</strain>
    </source>
</reference>
<sequence length="176" mass="19412">MANLLQQLIHRVPGLEARVNQMNQREKVLVSTAAVLLVITLAYFLLWKPVTDGIAERETKINAQQELLQWVRENTGRYLAQSGSGVQSQLRTPTSSMGGSVSERVTTLASAAKIEVTRMQPQSDSLLVVIDQVGFNTLLQFIESLQTEAGLTIEHLDATEGGEPGMVRVRRLQVSE</sequence>
<dbReference type="InterPro" id="IPR023229">
    <property type="entry name" value="T2SS_M_periplasmic_sf"/>
</dbReference>
<dbReference type="Proteomes" id="UP000288789">
    <property type="component" value="Unassembled WGS sequence"/>
</dbReference>
<organism evidence="12 13">
    <name type="scientific">Pseudidiomarina gelatinasegens</name>
    <dbReference type="NCBI Taxonomy" id="2487740"/>
    <lineage>
        <taxon>Bacteria</taxon>
        <taxon>Pseudomonadati</taxon>
        <taxon>Pseudomonadota</taxon>
        <taxon>Gammaproteobacteria</taxon>
        <taxon>Alteromonadales</taxon>
        <taxon>Idiomarinaceae</taxon>
        <taxon>Pseudidiomarina</taxon>
    </lineage>
</organism>
<evidence type="ECO:0000256" key="8">
    <source>
        <dbReference type="ARBA" id="ARBA00022989"/>
    </source>
</evidence>
<name>A0A443Z7R4_9GAMM</name>
<evidence type="ECO:0000313" key="12">
    <source>
        <dbReference type="EMBL" id="RWU12964.1"/>
    </source>
</evidence>
<dbReference type="OrthoDB" id="6624834at2"/>
<evidence type="ECO:0000313" key="13">
    <source>
        <dbReference type="Proteomes" id="UP000288789"/>
    </source>
</evidence>
<dbReference type="SUPFAM" id="SSF103054">
    <property type="entry name" value="General secretion pathway protein M, EpsM"/>
    <property type="match status" value="1"/>
</dbReference>
<dbReference type="EMBL" id="RSFE01000001">
    <property type="protein sequence ID" value="RWU12964.1"/>
    <property type="molecule type" value="Genomic_DNA"/>
</dbReference>
<evidence type="ECO:0000256" key="10">
    <source>
        <dbReference type="PIRNR" id="PIRNR006291"/>
    </source>
</evidence>
<accession>A0A443Z7R4</accession>
<evidence type="ECO:0000256" key="5">
    <source>
        <dbReference type="ARBA" id="ARBA00022519"/>
    </source>
</evidence>
<gene>
    <name evidence="12" type="ORF">EGC76_01760</name>
</gene>
<comment type="subcellular location">
    <subcellularLocation>
        <location evidence="1">Cell inner membrane</location>
        <topology evidence="1">Single-pass membrane protein</topology>
    </subcellularLocation>
</comment>
<dbReference type="PIRSF" id="PIRSF006291">
    <property type="entry name" value="GspM"/>
    <property type="match status" value="1"/>
</dbReference>
<keyword evidence="8 11" id="KW-1133">Transmembrane helix</keyword>
<keyword evidence="6 11" id="KW-0812">Transmembrane</keyword>
<evidence type="ECO:0000256" key="2">
    <source>
        <dbReference type="ARBA" id="ARBA00010637"/>
    </source>
</evidence>
<keyword evidence="3 10" id="KW-0813">Transport</keyword>
<evidence type="ECO:0000256" key="11">
    <source>
        <dbReference type="SAM" id="Phobius"/>
    </source>
</evidence>
<comment type="caution">
    <text evidence="12">The sequence shown here is derived from an EMBL/GenBank/DDBJ whole genome shotgun (WGS) entry which is preliminary data.</text>
</comment>
<dbReference type="GO" id="GO:0015627">
    <property type="term" value="C:type II protein secretion system complex"/>
    <property type="evidence" value="ECO:0007669"/>
    <property type="project" value="InterPro"/>
</dbReference>
<evidence type="ECO:0000256" key="6">
    <source>
        <dbReference type="ARBA" id="ARBA00022692"/>
    </source>
</evidence>
<dbReference type="InterPro" id="IPR007690">
    <property type="entry name" value="T2SS_GspM"/>
</dbReference>